<keyword evidence="4 5" id="KW-0472">Membrane</keyword>
<evidence type="ECO:0000313" key="9">
    <source>
        <dbReference type="WBParaSite" id="TREG1_23300.3"/>
    </source>
</evidence>
<evidence type="ECO:0000313" key="7">
    <source>
        <dbReference type="WBParaSite" id="TREG1_23300.1"/>
    </source>
</evidence>
<organism evidence="6 9">
    <name type="scientific">Trichobilharzia regenti</name>
    <name type="common">Nasal bird schistosome</name>
    <dbReference type="NCBI Taxonomy" id="157069"/>
    <lineage>
        <taxon>Eukaryota</taxon>
        <taxon>Metazoa</taxon>
        <taxon>Spiralia</taxon>
        <taxon>Lophotrochozoa</taxon>
        <taxon>Platyhelminthes</taxon>
        <taxon>Trematoda</taxon>
        <taxon>Digenea</taxon>
        <taxon>Strigeidida</taxon>
        <taxon>Schistosomatoidea</taxon>
        <taxon>Schistosomatidae</taxon>
        <taxon>Trichobilharzia</taxon>
    </lineage>
</organism>
<evidence type="ECO:0000256" key="2">
    <source>
        <dbReference type="ARBA" id="ARBA00022692"/>
    </source>
</evidence>
<evidence type="ECO:0000256" key="5">
    <source>
        <dbReference type="SAM" id="Phobius"/>
    </source>
</evidence>
<dbReference type="GO" id="GO:0022857">
    <property type="term" value="F:transmembrane transporter activity"/>
    <property type="evidence" value="ECO:0007669"/>
    <property type="project" value="TreeGrafter"/>
</dbReference>
<dbReference type="GO" id="GO:0016020">
    <property type="term" value="C:membrane"/>
    <property type="evidence" value="ECO:0007669"/>
    <property type="project" value="UniProtKB-SubCell"/>
</dbReference>
<dbReference type="WBParaSite" id="TREG1_23300.2">
    <property type="protein sequence ID" value="TREG1_23300.2"/>
    <property type="gene ID" value="TREG1_23300"/>
</dbReference>
<dbReference type="WBParaSite" id="TREG1_23300.6">
    <property type="protein sequence ID" value="TREG1_23300.6"/>
    <property type="gene ID" value="TREG1_23300"/>
</dbReference>
<feature type="transmembrane region" description="Helical" evidence="5">
    <location>
        <begin position="214"/>
        <end position="234"/>
    </location>
</feature>
<evidence type="ECO:0000256" key="4">
    <source>
        <dbReference type="ARBA" id="ARBA00023136"/>
    </source>
</evidence>
<feature type="transmembrane region" description="Helical" evidence="5">
    <location>
        <begin position="405"/>
        <end position="424"/>
    </location>
</feature>
<reference evidence="7 8" key="2">
    <citation type="submission" date="2023-11" db="UniProtKB">
        <authorList>
            <consortium name="WormBaseParasite"/>
        </authorList>
    </citation>
    <scope>IDENTIFICATION</scope>
</reference>
<protein>
    <recommendedName>
        <fullName evidence="10">MFS domain-containing protein</fullName>
    </recommendedName>
</protein>
<feature type="transmembrane region" description="Helical" evidence="5">
    <location>
        <begin position="9"/>
        <end position="30"/>
    </location>
</feature>
<dbReference type="Gene3D" id="1.20.1250.20">
    <property type="entry name" value="MFS general substrate transporter like domains"/>
    <property type="match status" value="1"/>
</dbReference>
<accession>A0AA85JIF1</accession>
<dbReference type="SUPFAM" id="SSF103473">
    <property type="entry name" value="MFS general substrate transporter"/>
    <property type="match status" value="1"/>
</dbReference>
<dbReference type="PANTHER" id="PTHR23507">
    <property type="entry name" value="ZGC:174356"/>
    <property type="match status" value="1"/>
</dbReference>
<comment type="subcellular location">
    <subcellularLocation>
        <location evidence="1">Membrane</location>
        <topology evidence="1">Multi-pass membrane protein</topology>
    </subcellularLocation>
</comment>
<reference evidence="6" key="1">
    <citation type="submission" date="2022-06" db="EMBL/GenBank/DDBJ databases">
        <authorList>
            <person name="Berger JAMES D."/>
            <person name="Berger JAMES D."/>
        </authorList>
    </citation>
    <scope>NUCLEOTIDE SEQUENCE [LARGE SCALE GENOMIC DNA]</scope>
</reference>
<dbReference type="WBParaSite" id="TREG1_23300.1">
    <property type="protein sequence ID" value="TREG1_23300.1"/>
    <property type="gene ID" value="TREG1_23300"/>
</dbReference>
<dbReference type="WBParaSite" id="TREG1_23300.4">
    <property type="protein sequence ID" value="TREG1_23300.4"/>
    <property type="gene ID" value="TREG1_23300"/>
</dbReference>
<dbReference type="InterPro" id="IPR036259">
    <property type="entry name" value="MFS_trans_sf"/>
</dbReference>
<dbReference type="WBParaSite" id="TREG1_23300.8">
    <property type="protein sequence ID" value="TREG1_23300.8"/>
    <property type="gene ID" value="TREG1_23300"/>
</dbReference>
<dbReference type="WBParaSite" id="TREG1_23300.5">
    <property type="protein sequence ID" value="TREG1_23300.5"/>
    <property type="gene ID" value="TREG1_23300"/>
</dbReference>
<evidence type="ECO:0000313" key="8">
    <source>
        <dbReference type="WBParaSite" id="TREG1_23300.10"/>
    </source>
</evidence>
<name>A0AA85JIF1_TRIRE</name>
<dbReference type="WBParaSite" id="TREG1_23300.3">
    <property type="protein sequence ID" value="TREG1_23300.3"/>
    <property type="gene ID" value="TREG1_23300"/>
</dbReference>
<feature type="transmembrane region" description="Helical" evidence="5">
    <location>
        <begin position="303"/>
        <end position="323"/>
    </location>
</feature>
<keyword evidence="3 5" id="KW-1133">Transmembrane helix</keyword>
<proteinExistence type="predicted"/>
<evidence type="ECO:0000256" key="3">
    <source>
        <dbReference type="ARBA" id="ARBA00022989"/>
    </source>
</evidence>
<dbReference type="WBParaSite" id="TREG1_23300.7">
    <property type="protein sequence ID" value="TREG1_23300.7"/>
    <property type="gene ID" value="TREG1_23300"/>
</dbReference>
<feature type="transmembrane region" description="Helical" evidence="5">
    <location>
        <begin position="127"/>
        <end position="151"/>
    </location>
</feature>
<feature type="transmembrane region" description="Helical" evidence="5">
    <location>
        <begin position="343"/>
        <end position="364"/>
    </location>
</feature>
<dbReference type="Proteomes" id="UP000050795">
    <property type="component" value="Unassembled WGS sequence"/>
</dbReference>
<keyword evidence="2 5" id="KW-0812">Transmembrane</keyword>
<keyword evidence="6" id="KW-1185">Reference proteome</keyword>
<evidence type="ECO:0000313" key="6">
    <source>
        <dbReference type="Proteomes" id="UP000050795"/>
    </source>
</evidence>
<feature type="transmembrane region" description="Helical" evidence="5">
    <location>
        <begin position="472"/>
        <end position="497"/>
    </location>
</feature>
<feature type="transmembrane region" description="Helical" evidence="5">
    <location>
        <begin position="99"/>
        <end position="121"/>
    </location>
</feature>
<feature type="transmembrane region" description="Helical" evidence="5">
    <location>
        <begin position="184"/>
        <end position="208"/>
    </location>
</feature>
<dbReference type="PANTHER" id="PTHR23507:SF1">
    <property type="entry name" value="FI18259P1-RELATED"/>
    <property type="match status" value="1"/>
</dbReference>
<dbReference type="WBParaSite" id="TREG1_23300.10">
    <property type="protein sequence ID" value="TREG1_23300.10"/>
    <property type="gene ID" value="TREG1_23300"/>
</dbReference>
<sequence>MAVSGEAKLLVNFTILAFSVFVSVYMSYFISDQFIYYRCLSEEGIDYWSMNTNDSSAGRERAQKKTAVIQSVKNFLGLGFGILSTLFVGYMSDKRGRRFALGIILLGEALKVLAVSVVVFFNLSPWVFVLCEILEGIIGGGLLSVAAQLAACIADITHSSKCVAVPGSNIDQMKYTRRMIKKRWLLFTLLDAVITCGMAFANVLSGFMIVHYRFYATMLTCISFLIPLPINLCCMTETSVQAVQVGVTVVENSSNQLSDNISIITTEDNEPQTSQDSYSVQKNSNNGCRNKLRVISNLPATHFILSIIIFLFSICGVTDVPYLSLYLMSEPFLWNTQALGLFVGLRDVSCTFASVLCVTLVVRLQRNQFLQHRLDINDKDTPESVSVSFRSSTTFMDRLKSVDQIVLILLVFFGLVIFCVHQIIMGLAFKFPMSTANIVIYLATIPRFTKGLQIPILRTMLSKWTEVSKQGLIMSIIAVIERLGIMISATVLPLYMLRQ</sequence>
<dbReference type="AlphaFoldDB" id="A0AA85JIF1"/>
<evidence type="ECO:0008006" key="10">
    <source>
        <dbReference type="Google" id="ProtNLM"/>
    </source>
</evidence>
<feature type="transmembrane region" description="Helical" evidence="5">
    <location>
        <begin position="75"/>
        <end position="92"/>
    </location>
</feature>
<evidence type="ECO:0000256" key="1">
    <source>
        <dbReference type="ARBA" id="ARBA00004141"/>
    </source>
</evidence>